<dbReference type="CDD" id="cd00082">
    <property type="entry name" value="HisKA"/>
    <property type="match status" value="1"/>
</dbReference>
<dbReference type="AlphaFoldDB" id="A0A166KAD8"/>
<dbReference type="SMART" id="SM00448">
    <property type="entry name" value="REC"/>
    <property type="match status" value="1"/>
</dbReference>
<dbReference type="Gene3D" id="3.30.565.10">
    <property type="entry name" value="Histidine kinase-like ATPase, C-terminal domain"/>
    <property type="match status" value="1"/>
</dbReference>
<comment type="caution">
    <text evidence="11">The sequence shown here is derived from an EMBL/GenBank/DDBJ whole genome shotgun (WGS) entry which is preliminary data.</text>
</comment>
<dbReference type="PROSITE" id="PS50110">
    <property type="entry name" value="RESPONSE_REGULATORY"/>
    <property type="match status" value="1"/>
</dbReference>
<dbReference type="Gene3D" id="1.10.287.130">
    <property type="match status" value="1"/>
</dbReference>
<dbReference type="InterPro" id="IPR003661">
    <property type="entry name" value="HisK_dim/P_dom"/>
</dbReference>
<dbReference type="SMART" id="SM00387">
    <property type="entry name" value="HATPase_c"/>
    <property type="match status" value="1"/>
</dbReference>
<keyword evidence="5 11" id="KW-0418">Kinase</keyword>
<evidence type="ECO:0000256" key="3">
    <source>
        <dbReference type="ARBA" id="ARBA00022553"/>
    </source>
</evidence>
<dbReference type="PROSITE" id="PS50109">
    <property type="entry name" value="HIS_KIN"/>
    <property type="match status" value="1"/>
</dbReference>
<evidence type="ECO:0000256" key="2">
    <source>
        <dbReference type="ARBA" id="ARBA00012438"/>
    </source>
</evidence>
<feature type="compositionally biased region" description="Polar residues" evidence="8">
    <location>
        <begin position="208"/>
        <end position="217"/>
    </location>
</feature>
<evidence type="ECO:0000256" key="5">
    <source>
        <dbReference type="ARBA" id="ARBA00022777"/>
    </source>
</evidence>
<dbReference type="Gene3D" id="3.40.50.2300">
    <property type="match status" value="1"/>
</dbReference>
<dbReference type="InterPro" id="IPR003594">
    <property type="entry name" value="HATPase_dom"/>
</dbReference>
<name>A0A166KAD8_NODSP</name>
<comment type="caution">
    <text evidence="7">Lacks conserved residue(s) required for the propagation of feature annotation.</text>
</comment>
<dbReference type="SUPFAM" id="SSF55874">
    <property type="entry name" value="ATPase domain of HSP90 chaperone/DNA topoisomerase II/histidine kinase"/>
    <property type="match status" value="1"/>
</dbReference>
<proteinExistence type="predicted"/>
<dbReference type="InterPro" id="IPR011006">
    <property type="entry name" value="CheY-like_superfamily"/>
</dbReference>
<sequence length="1203" mass="133137">MSMLQYPLYDFLATVPNCVETSTLAIVLEIFEQEQCDRLVVVNQQQCPLGLVQSARLTQKLLAASADNQVLDLQQPLSTWDKAIIEPLKTLPASYCVEQFKLLLRYQPSQTNSNFDWALIDGSGQFLGLLNSARLLKALAKEKLAMNGERTGYSPSTQRTSENISPDHAHTSSTRAKTHGRDDHKSGLAQSAYSSAEYKSRARRSRSPRINQRQPSQKSLVQLLDLLPWPLMLQTGTGEVVAKNPAWWQQLGAFKDPEGIRQQVEAILAPTQTKTATEYASQQATKFYPDHKGNAHPSQGQSIPRQSHSGEHTFVSPPEAPPLAPSSPPPSYNSSNFGVSAQSNAEADGKSLHQQSTATTTTSNRCFLDSPMGTCTCVVEVQNGQERIWQFAKIRLDSPKSKLLFREMFAGEFTFEQTAATLRTQRGHDLCLILATDVTEQHQIYKELAAKNADLIQLNRLKDEFLACISHELKTPLTAVLGLSRLLVDQQLGELNERQARYAGLIHQSGRHLMSVVNDILDLTRMETGQMDLALVPVTIRAVCDRALTEAKAIHTQTTKATATPTPTANSEMEFSISIEPGLEQIVADELRLRQMLVHLLSNAFKFTQNSGEIGLRVSRWEGWIAFTVWDTGIGIPEHQQHLIFQKFQQLENPLTRQFEGTGLGLVLTRALARLHGGDVSFLSREGKGSQFTLLLPPSPPTTGFTEPEMGIREDHKIQFPETREVPASARGRMTTTPQHQPTSSQRLVLVVEAVARYIEDLTDQLKGLGYRVVIARSGTEAVEKARRLQPKAIFLNPLLPLLSGWDVLTLLKSDAVTKHIPVMVTATGAEKEQAYANRADGFLNLPVQHQALVPLLENLVAQPAIGQSGLGNHKIAPTTTPLRILRLVEQNLASINPHPSLREHRVIEVDDLDQAELLARVWQFDVILLDAEGSLAQTYLEQLTQHPILADIPLVTCDVATTLAASQIPGLSVFPYLTAFSRDQDNHSDPTDPLLSVLQIASGICCPPSILVVDLTMLDDLPQIRRKHLQNGQTVKKSSVNNDTTERGSEWFQALIQYLQTAGLKAAMGRCWAEVLQQMRHQSVDLLLISLGDSSVHQEVITKLKALADLPFELPPILIIDQRFHHTFTHSLFEGSPGESNQPSQSKLDAAENLMSELAQLVVRINSRKQDIAAQILPRSISMEDLLTQINQALAGLTQKLS</sequence>
<feature type="domain" description="Response regulatory" evidence="10">
    <location>
        <begin position="748"/>
        <end position="861"/>
    </location>
</feature>
<feature type="compositionally biased region" description="Polar residues" evidence="8">
    <location>
        <begin position="352"/>
        <end position="363"/>
    </location>
</feature>
<feature type="compositionally biased region" description="Polar residues" evidence="8">
    <location>
        <begin position="336"/>
        <end position="345"/>
    </location>
</feature>
<dbReference type="PANTHER" id="PTHR43047:SF63">
    <property type="entry name" value="HISTIDINE KINASE"/>
    <property type="match status" value="1"/>
</dbReference>
<dbReference type="InterPro" id="IPR036097">
    <property type="entry name" value="HisK_dim/P_sf"/>
</dbReference>
<dbReference type="PRINTS" id="PR00344">
    <property type="entry name" value="BCTRLSENSOR"/>
</dbReference>
<evidence type="ECO:0000259" key="9">
    <source>
        <dbReference type="PROSITE" id="PS50109"/>
    </source>
</evidence>
<dbReference type="InterPro" id="IPR036890">
    <property type="entry name" value="HATPase_C_sf"/>
</dbReference>
<dbReference type="GO" id="GO:0000155">
    <property type="term" value="F:phosphorelay sensor kinase activity"/>
    <property type="evidence" value="ECO:0007669"/>
    <property type="project" value="InterPro"/>
</dbReference>
<feature type="compositionally biased region" description="Pro residues" evidence="8">
    <location>
        <begin position="318"/>
        <end position="331"/>
    </location>
</feature>
<feature type="region of interest" description="Disordered" evidence="8">
    <location>
        <begin position="288"/>
        <end position="363"/>
    </location>
</feature>
<evidence type="ECO:0000313" key="11">
    <source>
        <dbReference type="EMBL" id="KZL50816.1"/>
    </source>
</evidence>
<accession>A0A166KAD8</accession>
<dbReference type="PANTHER" id="PTHR43047">
    <property type="entry name" value="TWO-COMPONENT HISTIDINE PROTEIN KINASE"/>
    <property type="match status" value="1"/>
</dbReference>
<dbReference type="SUPFAM" id="SSF47384">
    <property type="entry name" value="Homodimeric domain of signal transducing histidine kinase"/>
    <property type="match status" value="1"/>
</dbReference>
<dbReference type="EC" id="2.7.13.3" evidence="2"/>
<dbReference type="Pfam" id="PF00512">
    <property type="entry name" value="HisKA"/>
    <property type="match status" value="1"/>
</dbReference>
<dbReference type="Pfam" id="PF00072">
    <property type="entry name" value="Response_reg"/>
    <property type="match status" value="1"/>
</dbReference>
<dbReference type="RefSeq" id="WP_063871887.1">
    <property type="nucleotide sequence ID" value="NZ_CAWMRI010000064.1"/>
</dbReference>
<dbReference type="InterPro" id="IPR004358">
    <property type="entry name" value="Sig_transdc_His_kin-like_C"/>
</dbReference>
<dbReference type="EMBL" id="LWAJ01000064">
    <property type="protein sequence ID" value="KZL50816.1"/>
    <property type="molecule type" value="Genomic_DNA"/>
</dbReference>
<keyword evidence="3" id="KW-0597">Phosphoprotein</keyword>
<feature type="compositionally biased region" description="Polar residues" evidence="8">
    <location>
        <begin position="153"/>
        <end position="164"/>
    </location>
</feature>
<evidence type="ECO:0000256" key="8">
    <source>
        <dbReference type="SAM" id="MobiDB-lite"/>
    </source>
</evidence>
<dbReference type="SUPFAM" id="SSF52172">
    <property type="entry name" value="CheY-like"/>
    <property type="match status" value="1"/>
</dbReference>
<dbReference type="Proteomes" id="UP000076555">
    <property type="component" value="Unassembled WGS sequence"/>
</dbReference>
<organism evidence="11 12">
    <name type="scientific">Nodularia spumigena CENA596</name>
    <dbReference type="NCBI Taxonomy" id="1819295"/>
    <lineage>
        <taxon>Bacteria</taxon>
        <taxon>Bacillati</taxon>
        <taxon>Cyanobacteriota</taxon>
        <taxon>Cyanophyceae</taxon>
        <taxon>Nostocales</taxon>
        <taxon>Nodulariaceae</taxon>
        <taxon>Nodularia</taxon>
    </lineage>
</organism>
<dbReference type="InterPro" id="IPR001789">
    <property type="entry name" value="Sig_transdc_resp-reg_receiver"/>
</dbReference>
<dbReference type="GO" id="GO:0009927">
    <property type="term" value="F:histidine phosphotransfer kinase activity"/>
    <property type="evidence" value="ECO:0007669"/>
    <property type="project" value="TreeGrafter"/>
</dbReference>
<evidence type="ECO:0000256" key="4">
    <source>
        <dbReference type="ARBA" id="ARBA00022679"/>
    </source>
</evidence>
<evidence type="ECO:0000256" key="6">
    <source>
        <dbReference type="ARBA" id="ARBA00023012"/>
    </source>
</evidence>
<keyword evidence="4" id="KW-0808">Transferase</keyword>
<protein>
    <recommendedName>
        <fullName evidence="2">histidine kinase</fullName>
        <ecNumber evidence="2">2.7.13.3</ecNumber>
    </recommendedName>
</protein>
<dbReference type="Pfam" id="PF02518">
    <property type="entry name" value="HATPase_c"/>
    <property type="match status" value="1"/>
</dbReference>
<evidence type="ECO:0000259" key="10">
    <source>
        <dbReference type="PROSITE" id="PS50110"/>
    </source>
</evidence>
<keyword evidence="6" id="KW-0902">Two-component regulatory system</keyword>
<dbReference type="GO" id="GO:0005886">
    <property type="term" value="C:plasma membrane"/>
    <property type="evidence" value="ECO:0007669"/>
    <property type="project" value="TreeGrafter"/>
</dbReference>
<gene>
    <name evidence="11" type="ORF">A2T98_05365</name>
</gene>
<dbReference type="InterPro" id="IPR005467">
    <property type="entry name" value="His_kinase_dom"/>
</dbReference>
<feature type="domain" description="Histidine kinase" evidence="9">
    <location>
        <begin position="468"/>
        <end position="700"/>
    </location>
</feature>
<comment type="catalytic activity">
    <reaction evidence="1">
        <text>ATP + protein L-histidine = ADP + protein N-phospho-L-histidine.</text>
        <dbReference type="EC" id="2.7.13.3"/>
    </reaction>
</comment>
<dbReference type="CDD" id="cd16922">
    <property type="entry name" value="HATPase_EvgS-ArcB-TorS-like"/>
    <property type="match status" value="1"/>
</dbReference>
<evidence type="ECO:0000256" key="1">
    <source>
        <dbReference type="ARBA" id="ARBA00000085"/>
    </source>
</evidence>
<reference evidence="11 12" key="1">
    <citation type="submission" date="2016-04" db="EMBL/GenBank/DDBJ databases">
        <title>Draft Genome Assembly of the Bloom-forming Cyanobacterium Nodularia spumigena Strain CENA596 in Shrimp Production Ponds.</title>
        <authorList>
            <person name="Popin R.V."/>
            <person name="Rigonato J."/>
            <person name="Abreu V.A."/>
            <person name="Andreote A.P."/>
            <person name="Silveira S.B."/>
            <person name="Odebrecht C."/>
            <person name="Fiore M.F."/>
        </authorList>
    </citation>
    <scope>NUCLEOTIDE SEQUENCE [LARGE SCALE GENOMIC DNA]</scope>
    <source>
        <strain evidence="11 12">CENA596</strain>
    </source>
</reference>
<feature type="compositionally biased region" description="Polar residues" evidence="8">
    <location>
        <begin position="296"/>
        <end position="307"/>
    </location>
</feature>
<feature type="region of interest" description="Disordered" evidence="8">
    <location>
        <begin position="149"/>
        <end position="217"/>
    </location>
</feature>
<evidence type="ECO:0000256" key="7">
    <source>
        <dbReference type="PROSITE-ProRule" id="PRU00169"/>
    </source>
</evidence>
<evidence type="ECO:0000313" key="12">
    <source>
        <dbReference type="Proteomes" id="UP000076555"/>
    </source>
</evidence>
<dbReference type="SMART" id="SM00388">
    <property type="entry name" value="HisKA"/>
    <property type="match status" value="1"/>
</dbReference>